<dbReference type="EMBL" id="CAAALY010002999">
    <property type="protein sequence ID" value="VEL08038.1"/>
    <property type="molecule type" value="Genomic_DNA"/>
</dbReference>
<evidence type="ECO:0000313" key="2">
    <source>
        <dbReference type="EMBL" id="VEL08038.1"/>
    </source>
</evidence>
<evidence type="ECO:0000313" key="3">
    <source>
        <dbReference type="Proteomes" id="UP000784294"/>
    </source>
</evidence>
<name>A0A448WBY4_9PLAT</name>
<dbReference type="AlphaFoldDB" id="A0A448WBY4"/>
<organism evidence="2 3">
    <name type="scientific">Protopolystoma xenopodis</name>
    <dbReference type="NCBI Taxonomy" id="117903"/>
    <lineage>
        <taxon>Eukaryota</taxon>
        <taxon>Metazoa</taxon>
        <taxon>Spiralia</taxon>
        <taxon>Lophotrochozoa</taxon>
        <taxon>Platyhelminthes</taxon>
        <taxon>Monogenea</taxon>
        <taxon>Polyopisthocotylea</taxon>
        <taxon>Polystomatidea</taxon>
        <taxon>Polystomatidae</taxon>
        <taxon>Protopolystoma</taxon>
    </lineage>
</organism>
<dbReference type="Proteomes" id="UP000784294">
    <property type="component" value="Unassembled WGS sequence"/>
</dbReference>
<proteinExistence type="predicted"/>
<evidence type="ECO:0000256" key="1">
    <source>
        <dbReference type="SAM" id="MobiDB-lite"/>
    </source>
</evidence>
<protein>
    <submittedName>
        <fullName evidence="2">Uncharacterized protein</fullName>
    </submittedName>
</protein>
<accession>A0A448WBY4</accession>
<feature type="region of interest" description="Disordered" evidence="1">
    <location>
        <begin position="71"/>
        <end position="92"/>
    </location>
</feature>
<gene>
    <name evidence="2" type="ORF">PXEA_LOCUS1478</name>
</gene>
<reference evidence="2" key="1">
    <citation type="submission" date="2018-11" db="EMBL/GenBank/DDBJ databases">
        <authorList>
            <consortium name="Pathogen Informatics"/>
        </authorList>
    </citation>
    <scope>NUCLEOTIDE SEQUENCE</scope>
</reference>
<sequence length="130" mass="14426">MTPSPMDRIVFAHVTQHSRDHQHQLRARRISLSTPPLLVLPSRPESGVWSGPVETRIGRTMRPGGIKEVKVTKTSLPSEPQRGGDSSGNLGKQAMLMEAGLMDIMLTPATYLNFTSQMPRHESHVRPVTH</sequence>
<keyword evidence="3" id="KW-1185">Reference proteome</keyword>
<comment type="caution">
    <text evidence="2">The sequence shown here is derived from an EMBL/GenBank/DDBJ whole genome shotgun (WGS) entry which is preliminary data.</text>
</comment>